<dbReference type="GO" id="GO:0006355">
    <property type="term" value="P:regulation of DNA-templated transcription"/>
    <property type="evidence" value="ECO:0007669"/>
    <property type="project" value="TreeGrafter"/>
</dbReference>
<protein>
    <recommendedName>
        <fullName evidence="1">A-kinase anchor protein 7-like phosphoesterase domain-containing protein</fullName>
    </recommendedName>
</protein>
<sequence length="231" mass="27712">MKQRRFVQKNQATFTHFVSVPLILQPTQGKLQKLMEDIHKKYNFDQSMNPNNPFLFHITISMLGLSNQEKINKAKQIFIDNEQTIKNYLKNSSIKLKGLGCFQNRLNQQNKYYKRGPYEDLNIIYLNVDETPLLPVSDFIIRQFLQAEIFDSDDLKSMNLIMDQQSKMFRAEKFHITLFRLKDCKINFQQLFDEYKDYQFGDVPIQYFDISTRWQYDKDKFYQPLARIVID</sequence>
<organism evidence="2 3">
    <name type="scientific">Paramecium primaurelia</name>
    <dbReference type="NCBI Taxonomy" id="5886"/>
    <lineage>
        <taxon>Eukaryota</taxon>
        <taxon>Sar</taxon>
        <taxon>Alveolata</taxon>
        <taxon>Ciliophora</taxon>
        <taxon>Intramacronucleata</taxon>
        <taxon>Oligohymenophorea</taxon>
        <taxon>Peniculida</taxon>
        <taxon>Parameciidae</taxon>
        <taxon>Paramecium</taxon>
    </lineage>
</organism>
<dbReference type="PANTHER" id="PTHR13360">
    <property type="entry name" value="ACTIVATING SIGNAL COINTEGRATOR 1 COMPLEX SUBUNIT 1"/>
    <property type="match status" value="1"/>
</dbReference>
<dbReference type="OMA" id="NQATFTH"/>
<name>A0A8S1NFP8_PARPR</name>
<gene>
    <name evidence="2" type="ORF">PPRIM_AZ9-3.1.T0870012</name>
</gene>
<accession>A0A8S1NFP8</accession>
<dbReference type="EMBL" id="CAJJDM010000090">
    <property type="protein sequence ID" value="CAD8090902.1"/>
    <property type="molecule type" value="Genomic_DNA"/>
</dbReference>
<dbReference type="GO" id="GO:0005634">
    <property type="term" value="C:nucleus"/>
    <property type="evidence" value="ECO:0007669"/>
    <property type="project" value="TreeGrafter"/>
</dbReference>
<comment type="caution">
    <text evidence="2">The sequence shown here is derived from an EMBL/GenBank/DDBJ whole genome shotgun (WGS) entry which is preliminary data.</text>
</comment>
<dbReference type="InterPro" id="IPR019510">
    <property type="entry name" value="AKAP7-like_phosphoesterase"/>
</dbReference>
<keyword evidence="3" id="KW-1185">Reference proteome</keyword>
<dbReference type="GO" id="GO:0006307">
    <property type="term" value="P:DNA alkylation repair"/>
    <property type="evidence" value="ECO:0007669"/>
    <property type="project" value="InterPro"/>
</dbReference>
<dbReference type="Proteomes" id="UP000688137">
    <property type="component" value="Unassembled WGS sequence"/>
</dbReference>
<dbReference type="AlphaFoldDB" id="A0A8S1NFP8"/>
<reference evidence="2" key="1">
    <citation type="submission" date="2021-01" db="EMBL/GenBank/DDBJ databases">
        <authorList>
            <consortium name="Genoscope - CEA"/>
            <person name="William W."/>
        </authorList>
    </citation>
    <scope>NUCLEOTIDE SEQUENCE</scope>
</reference>
<dbReference type="InterPro" id="IPR009210">
    <property type="entry name" value="ASCC1"/>
</dbReference>
<proteinExistence type="predicted"/>
<dbReference type="PANTHER" id="PTHR13360:SF1">
    <property type="entry name" value="ACTIVATING SIGNAL COINTEGRATOR 1 COMPLEX SUBUNIT 1"/>
    <property type="match status" value="1"/>
</dbReference>
<evidence type="ECO:0000259" key="1">
    <source>
        <dbReference type="Pfam" id="PF10469"/>
    </source>
</evidence>
<evidence type="ECO:0000313" key="3">
    <source>
        <dbReference type="Proteomes" id="UP000688137"/>
    </source>
</evidence>
<dbReference type="Pfam" id="PF10469">
    <property type="entry name" value="AKAP7_NLS"/>
    <property type="match status" value="1"/>
</dbReference>
<feature type="domain" description="A-kinase anchor protein 7-like phosphoesterase" evidence="1">
    <location>
        <begin position="14"/>
        <end position="229"/>
    </location>
</feature>
<evidence type="ECO:0000313" key="2">
    <source>
        <dbReference type="EMBL" id="CAD8090902.1"/>
    </source>
</evidence>